<comment type="caution">
    <text evidence="1">The sequence shown here is derived from an EMBL/GenBank/DDBJ whole genome shotgun (WGS) entry which is preliminary data.</text>
</comment>
<evidence type="ECO:0000313" key="1">
    <source>
        <dbReference type="EMBL" id="MBA0729033.1"/>
    </source>
</evidence>
<accession>A0A7J9AYJ7</accession>
<reference evidence="1 2" key="1">
    <citation type="journal article" date="2019" name="Genome Biol. Evol.">
        <title>Insights into the evolution of the New World diploid cottons (Gossypium, subgenus Houzingenia) based on genome sequencing.</title>
        <authorList>
            <person name="Grover C.E."/>
            <person name="Arick M.A. 2nd"/>
            <person name="Thrash A."/>
            <person name="Conover J.L."/>
            <person name="Sanders W.S."/>
            <person name="Peterson D.G."/>
            <person name="Frelichowski J.E."/>
            <person name="Scheffler J.A."/>
            <person name="Scheffler B.E."/>
            <person name="Wendel J.F."/>
        </authorList>
    </citation>
    <scope>NUCLEOTIDE SEQUENCE [LARGE SCALE GENOMIC DNA]</scope>
    <source>
        <strain evidence="1">4</strain>
        <tissue evidence="1">Leaf</tissue>
    </source>
</reference>
<dbReference type="AlphaFoldDB" id="A0A7J9AYJ7"/>
<dbReference type="Proteomes" id="UP000593574">
    <property type="component" value="Unassembled WGS sequence"/>
</dbReference>
<evidence type="ECO:0000313" key="2">
    <source>
        <dbReference type="Proteomes" id="UP000593574"/>
    </source>
</evidence>
<proteinExistence type="predicted"/>
<organism evidence="1 2">
    <name type="scientific">Gossypium laxum</name>
    <dbReference type="NCBI Taxonomy" id="34288"/>
    <lineage>
        <taxon>Eukaryota</taxon>
        <taxon>Viridiplantae</taxon>
        <taxon>Streptophyta</taxon>
        <taxon>Embryophyta</taxon>
        <taxon>Tracheophyta</taxon>
        <taxon>Spermatophyta</taxon>
        <taxon>Magnoliopsida</taxon>
        <taxon>eudicotyledons</taxon>
        <taxon>Gunneridae</taxon>
        <taxon>Pentapetalae</taxon>
        <taxon>rosids</taxon>
        <taxon>malvids</taxon>
        <taxon>Malvales</taxon>
        <taxon>Malvaceae</taxon>
        <taxon>Malvoideae</taxon>
        <taxon>Gossypium</taxon>
    </lineage>
</organism>
<dbReference type="EMBL" id="JABEZV010201134">
    <property type="protein sequence ID" value="MBA0729033.1"/>
    <property type="molecule type" value="Genomic_DNA"/>
</dbReference>
<gene>
    <name evidence="1" type="ORF">Golax_004672</name>
</gene>
<keyword evidence="2" id="KW-1185">Reference proteome</keyword>
<sequence>MVDSDSIVALTWCINEKSRPWKYGHIFASIDEIKMSIHEILFRKSGRDANGMADWLAKSRCFRSQMFFVDWCAAILRCAAVAIITTNNSTKIMKSTKFD</sequence>
<name>A0A7J9AYJ7_9ROSI</name>
<evidence type="ECO:0008006" key="3">
    <source>
        <dbReference type="Google" id="ProtNLM"/>
    </source>
</evidence>
<protein>
    <recommendedName>
        <fullName evidence="3">RNase H type-1 domain-containing protein</fullName>
    </recommendedName>
</protein>